<organism evidence="8 9">
    <name type="scientific">Protea cynaroides</name>
    <dbReference type="NCBI Taxonomy" id="273540"/>
    <lineage>
        <taxon>Eukaryota</taxon>
        <taxon>Viridiplantae</taxon>
        <taxon>Streptophyta</taxon>
        <taxon>Embryophyta</taxon>
        <taxon>Tracheophyta</taxon>
        <taxon>Spermatophyta</taxon>
        <taxon>Magnoliopsida</taxon>
        <taxon>Proteales</taxon>
        <taxon>Proteaceae</taxon>
        <taxon>Protea</taxon>
    </lineage>
</organism>
<feature type="compositionally biased region" description="Low complexity" evidence="6">
    <location>
        <begin position="57"/>
        <end position="70"/>
    </location>
</feature>
<proteinExistence type="predicted"/>
<name>A0A9Q0K663_9MAGN</name>
<evidence type="ECO:0000256" key="4">
    <source>
        <dbReference type="ARBA" id="ARBA00023163"/>
    </source>
</evidence>
<dbReference type="GO" id="GO:0046983">
    <property type="term" value="F:protein dimerization activity"/>
    <property type="evidence" value="ECO:0007669"/>
    <property type="project" value="InterPro"/>
</dbReference>
<dbReference type="PROSITE" id="PS50888">
    <property type="entry name" value="BHLH"/>
    <property type="match status" value="1"/>
</dbReference>
<dbReference type="GO" id="GO:0000978">
    <property type="term" value="F:RNA polymerase II cis-regulatory region sequence-specific DNA binding"/>
    <property type="evidence" value="ECO:0007669"/>
    <property type="project" value="TreeGrafter"/>
</dbReference>
<dbReference type="EMBL" id="JAMYWD010000008">
    <property type="protein sequence ID" value="KAJ4964352.1"/>
    <property type="molecule type" value="Genomic_DNA"/>
</dbReference>
<dbReference type="InterPro" id="IPR045843">
    <property type="entry name" value="IND-like"/>
</dbReference>
<evidence type="ECO:0000256" key="6">
    <source>
        <dbReference type="SAM" id="MobiDB-lite"/>
    </source>
</evidence>
<keyword evidence="3" id="KW-0238">DNA-binding</keyword>
<dbReference type="InterPro" id="IPR011598">
    <property type="entry name" value="bHLH_dom"/>
</dbReference>
<evidence type="ECO:0000313" key="9">
    <source>
        <dbReference type="Proteomes" id="UP001141806"/>
    </source>
</evidence>
<dbReference type="GO" id="GO:0000981">
    <property type="term" value="F:DNA-binding transcription factor activity, RNA polymerase II-specific"/>
    <property type="evidence" value="ECO:0007669"/>
    <property type="project" value="TreeGrafter"/>
</dbReference>
<reference evidence="8" key="1">
    <citation type="journal article" date="2023" name="Plant J.">
        <title>The genome of the king protea, Protea cynaroides.</title>
        <authorList>
            <person name="Chang J."/>
            <person name="Duong T.A."/>
            <person name="Schoeman C."/>
            <person name="Ma X."/>
            <person name="Roodt D."/>
            <person name="Barker N."/>
            <person name="Li Z."/>
            <person name="Van de Peer Y."/>
            <person name="Mizrachi E."/>
        </authorList>
    </citation>
    <scope>NUCLEOTIDE SEQUENCE</scope>
    <source>
        <tissue evidence="8">Young leaves</tissue>
    </source>
</reference>
<evidence type="ECO:0000313" key="8">
    <source>
        <dbReference type="EMBL" id="KAJ4964352.1"/>
    </source>
</evidence>
<dbReference type="PANTHER" id="PTHR16223:SF51">
    <property type="entry name" value="TRANSCRIPTION FACTOR BHLH117-RELATED"/>
    <property type="match status" value="1"/>
</dbReference>
<dbReference type="GO" id="GO:0005634">
    <property type="term" value="C:nucleus"/>
    <property type="evidence" value="ECO:0007669"/>
    <property type="project" value="UniProtKB-SubCell"/>
</dbReference>
<protein>
    <recommendedName>
        <fullName evidence="7">BHLH domain-containing protein</fullName>
    </recommendedName>
</protein>
<evidence type="ECO:0000256" key="2">
    <source>
        <dbReference type="ARBA" id="ARBA00023015"/>
    </source>
</evidence>
<comment type="subcellular location">
    <subcellularLocation>
        <location evidence="1">Nucleus</location>
    </subcellularLocation>
</comment>
<dbReference type="Proteomes" id="UP001141806">
    <property type="component" value="Unassembled WGS sequence"/>
</dbReference>
<evidence type="ECO:0000256" key="3">
    <source>
        <dbReference type="ARBA" id="ARBA00023125"/>
    </source>
</evidence>
<dbReference type="SMART" id="SM00353">
    <property type="entry name" value="HLH"/>
    <property type="match status" value="1"/>
</dbReference>
<dbReference type="InterPro" id="IPR045239">
    <property type="entry name" value="bHLH95_bHLH"/>
</dbReference>
<dbReference type="Pfam" id="PF00010">
    <property type="entry name" value="HLH"/>
    <property type="match status" value="1"/>
</dbReference>
<evidence type="ECO:0000256" key="1">
    <source>
        <dbReference type="ARBA" id="ARBA00004123"/>
    </source>
</evidence>
<keyword evidence="4" id="KW-0804">Transcription</keyword>
<feature type="domain" description="BHLH" evidence="7">
    <location>
        <begin position="192"/>
        <end position="242"/>
    </location>
</feature>
<gene>
    <name evidence="8" type="ORF">NE237_024291</name>
</gene>
<keyword evidence="5" id="KW-0539">Nucleus</keyword>
<evidence type="ECO:0000259" key="7">
    <source>
        <dbReference type="PROSITE" id="PS50888"/>
    </source>
</evidence>
<sequence>MQQQMGISGDGGGGAAAGFEPTRLSRFRSAPASWFDSLLPDDELLPQTQCLSQAPVNSSSTTNFRSSESFSSAEADPNFFQTSMAAPGHSSFFRQNSSPAEFFSQLNSPSGLGCDEFGSSFMSSHEFPPLPDIHSNKRARERNSEQAAANLAQLRGEPSSKSPGEMSSFLDMEMEKLFADSVPCRVRAKRGCATHPRSIAERVRRTRISDRIRKLQELVPNMDKQTNTADMLEEAVEYVKHLQKQIQELSEHQRKCKCSGRE</sequence>
<dbReference type="PANTHER" id="PTHR16223">
    <property type="entry name" value="TRANSCRIPTION FACTOR BHLH83-RELATED"/>
    <property type="match status" value="1"/>
</dbReference>
<dbReference type="FunFam" id="4.10.280.10:FF:000021">
    <property type="entry name" value="Transcription factor bHLH130 family"/>
    <property type="match status" value="1"/>
</dbReference>
<comment type="caution">
    <text evidence="8">The sequence shown here is derived from an EMBL/GenBank/DDBJ whole genome shotgun (WGS) entry which is preliminary data.</text>
</comment>
<dbReference type="OrthoDB" id="2019494at2759"/>
<dbReference type="CDD" id="cd11393">
    <property type="entry name" value="bHLH_AtbHLH_like"/>
    <property type="match status" value="1"/>
</dbReference>
<feature type="region of interest" description="Disordered" evidence="6">
    <location>
        <begin position="49"/>
        <end position="70"/>
    </location>
</feature>
<keyword evidence="9" id="KW-1185">Reference proteome</keyword>
<accession>A0A9Q0K663</accession>
<dbReference type="AlphaFoldDB" id="A0A9Q0K663"/>
<evidence type="ECO:0000256" key="5">
    <source>
        <dbReference type="ARBA" id="ARBA00023242"/>
    </source>
</evidence>
<keyword evidence="2" id="KW-0805">Transcription regulation</keyword>
<feature type="region of interest" description="Disordered" evidence="6">
    <location>
        <begin position="1"/>
        <end position="22"/>
    </location>
</feature>
<dbReference type="Gene3D" id="4.10.280.10">
    <property type="entry name" value="Helix-loop-helix DNA-binding domain"/>
    <property type="match status" value="1"/>
</dbReference>
<dbReference type="InterPro" id="IPR036638">
    <property type="entry name" value="HLH_DNA-bd_sf"/>
</dbReference>
<dbReference type="SUPFAM" id="SSF47459">
    <property type="entry name" value="HLH, helix-loop-helix DNA-binding domain"/>
    <property type="match status" value="1"/>
</dbReference>